<feature type="transmembrane region" description="Helical" evidence="1">
    <location>
        <begin position="83"/>
        <end position="109"/>
    </location>
</feature>
<evidence type="ECO:0000313" key="3">
    <source>
        <dbReference type="Proteomes" id="UP000728032"/>
    </source>
</evidence>
<dbReference type="Proteomes" id="UP000728032">
    <property type="component" value="Unassembled WGS sequence"/>
</dbReference>
<proteinExistence type="predicted"/>
<reference evidence="2" key="1">
    <citation type="submission" date="2020-11" db="EMBL/GenBank/DDBJ databases">
        <authorList>
            <person name="Tran Van P."/>
        </authorList>
    </citation>
    <scope>NUCLEOTIDE SEQUENCE</scope>
</reference>
<dbReference type="EMBL" id="OC914845">
    <property type="protein sequence ID" value="CAD7636743.1"/>
    <property type="molecule type" value="Genomic_DNA"/>
</dbReference>
<evidence type="ECO:0000256" key="1">
    <source>
        <dbReference type="SAM" id="Phobius"/>
    </source>
</evidence>
<keyword evidence="1" id="KW-0472">Membrane</keyword>
<dbReference type="EMBL" id="CAJPVJ010000020">
    <property type="protein sequence ID" value="CAG2158510.1"/>
    <property type="molecule type" value="Genomic_DNA"/>
</dbReference>
<dbReference type="AlphaFoldDB" id="A0A7R9L886"/>
<accession>A0A7R9L886</accession>
<keyword evidence="1" id="KW-0812">Transmembrane</keyword>
<organism evidence="2">
    <name type="scientific">Oppiella nova</name>
    <dbReference type="NCBI Taxonomy" id="334625"/>
    <lineage>
        <taxon>Eukaryota</taxon>
        <taxon>Metazoa</taxon>
        <taxon>Ecdysozoa</taxon>
        <taxon>Arthropoda</taxon>
        <taxon>Chelicerata</taxon>
        <taxon>Arachnida</taxon>
        <taxon>Acari</taxon>
        <taxon>Acariformes</taxon>
        <taxon>Sarcoptiformes</taxon>
        <taxon>Oribatida</taxon>
        <taxon>Brachypylina</taxon>
        <taxon>Oppioidea</taxon>
        <taxon>Oppiidae</taxon>
        <taxon>Oppiella</taxon>
    </lineage>
</organism>
<name>A0A7R9L886_9ACAR</name>
<protein>
    <submittedName>
        <fullName evidence="2">Uncharacterized protein</fullName>
    </submittedName>
</protein>
<sequence length="112" mass="12775">MGVRRLKRLSRAVQDINILSDIEPVDNRFRCLIEDYGRHVVLMGVEANACSEWSEWTSAWVTKDVEMCDIFEILICESLSSSLLFALTISCSLSLSFTTTLFVCFFDTLSTY</sequence>
<gene>
    <name evidence="2" type="ORF">ONB1V03_LOCUS391</name>
</gene>
<evidence type="ECO:0000313" key="2">
    <source>
        <dbReference type="EMBL" id="CAD7636743.1"/>
    </source>
</evidence>
<keyword evidence="1" id="KW-1133">Transmembrane helix</keyword>
<keyword evidence="3" id="KW-1185">Reference proteome</keyword>